<accession>A0A915L375</accession>
<dbReference type="Proteomes" id="UP000887565">
    <property type="component" value="Unplaced"/>
</dbReference>
<sequence>MPLKKELWRNKARFEGLHCHTAEILIRPDQPYPFVRFNRRNRQTANKMSKSKAANNTIIHVISFRPWPPDDPPPPTPAALMFSSAVVPAFLSSSKPPTRAVISALVSALLATVVVLYSASLVMGRSTPPRSSSEVIVDVSLL</sequence>
<evidence type="ECO:0000313" key="3">
    <source>
        <dbReference type="WBParaSite" id="nRc.2.0.1.t44214-RA"/>
    </source>
</evidence>
<keyword evidence="2" id="KW-1185">Reference proteome</keyword>
<dbReference type="WBParaSite" id="nRc.2.0.1.t44214-RA">
    <property type="protein sequence ID" value="nRc.2.0.1.t44214-RA"/>
    <property type="gene ID" value="nRc.2.0.1.g44214"/>
</dbReference>
<proteinExistence type="predicted"/>
<evidence type="ECO:0000313" key="2">
    <source>
        <dbReference type="Proteomes" id="UP000887565"/>
    </source>
</evidence>
<keyword evidence="1" id="KW-0812">Transmembrane</keyword>
<organism evidence="2 3">
    <name type="scientific">Romanomermis culicivorax</name>
    <name type="common">Nematode worm</name>
    <dbReference type="NCBI Taxonomy" id="13658"/>
    <lineage>
        <taxon>Eukaryota</taxon>
        <taxon>Metazoa</taxon>
        <taxon>Ecdysozoa</taxon>
        <taxon>Nematoda</taxon>
        <taxon>Enoplea</taxon>
        <taxon>Dorylaimia</taxon>
        <taxon>Mermithida</taxon>
        <taxon>Mermithoidea</taxon>
        <taxon>Mermithidae</taxon>
        <taxon>Romanomermis</taxon>
    </lineage>
</organism>
<evidence type="ECO:0000256" key="1">
    <source>
        <dbReference type="SAM" id="Phobius"/>
    </source>
</evidence>
<keyword evidence="1" id="KW-1133">Transmembrane helix</keyword>
<keyword evidence="1" id="KW-0472">Membrane</keyword>
<name>A0A915L375_ROMCU</name>
<protein>
    <submittedName>
        <fullName evidence="3">Uncharacterized protein</fullName>
    </submittedName>
</protein>
<feature type="transmembrane region" description="Helical" evidence="1">
    <location>
        <begin position="100"/>
        <end position="123"/>
    </location>
</feature>
<dbReference type="AlphaFoldDB" id="A0A915L375"/>
<reference evidence="3" key="1">
    <citation type="submission" date="2022-11" db="UniProtKB">
        <authorList>
            <consortium name="WormBaseParasite"/>
        </authorList>
    </citation>
    <scope>IDENTIFICATION</scope>
</reference>